<feature type="compositionally biased region" description="Basic and acidic residues" evidence="1">
    <location>
        <begin position="55"/>
        <end position="67"/>
    </location>
</feature>
<proteinExistence type="predicted"/>
<evidence type="ECO:0000313" key="3">
    <source>
        <dbReference type="Proteomes" id="UP001295444"/>
    </source>
</evidence>
<keyword evidence="3" id="KW-1185">Reference proteome</keyword>
<feature type="region of interest" description="Disordered" evidence="1">
    <location>
        <begin position="53"/>
        <end position="182"/>
    </location>
</feature>
<name>A0AAD1SZN0_PELCU</name>
<evidence type="ECO:0000256" key="1">
    <source>
        <dbReference type="SAM" id="MobiDB-lite"/>
    </source>
</evidence>
<organism evidence="2 3">
    <name type="scientific">Pelobates cultripes</name>
    <name type="common">Western spadefoot toad</name>
    <dbReference type="NCBI Taxonomy" id="61616"/>
    <lineage>
        <taxon>Eukaryota</taxon>
        <taxon>Metazoa</taxon>
        <taxon>Chordata</taxon>
        <taxon>Craniata</taxon>
        <taxon>Vertebrata</taxon>
        <taxon>Euteleostomi</taxon>
        <taxon>Amphibia</taxon>
        <taxon>Batrachia</taxon>
        <taxon>Anura</taxon>
        <taxon>Pelobatoidea</taxon>
        <taxon>Pelobatidae</taxon>
        <taxon>Pelobates</taxon>
    </lineage>
</organism>
<gene>
    <name evidence="2" type="ORF">PECUL_23A025209</name>
</gene>
<accession>A0AAD1SZN0</accession>
<feature type="compositionally biased region" description="Basic residues" evidence="1">
    <location>
        <begin position="94"/>
        <end position="114"/>
    </location>
</feature>
<sequence>MVDLSDSAVQDKRQQQNAITGTSEHARDSLAEIFDRFWAKLMVHLQPAVTHYKPSTRDKADGKRRLENPLQGTTKPHATDSRIMGLRAAGGTPQRHRPQRRRAARRRQLKKANKTPRTIPKGTTLDHDCSQTRGKRTPALKQLRGRRGNPPPRCHDSPLLRRNPGKSPKPGKKLTSGSHRVHGSEVLIPVQVRSRSSTTYRICKVTHPSEWCPQRSFDHLSRHASKAS</sequence>
<protein>
    <submittedName>
        <fullName evidence="2">Uncharacterized protein</fullName>
    </submittedName>
</protein>
<dbReference type="AlphaFoldDB" id="A0AAD1SZN0"/>
<feature type="compositionally biased region" description="Basic residues" evidence="1">
    <location>
        <begin position="133"/>
        <end position="147"/>
    </location>
</feature>
<feature type="region of interest" description="Disordered" evidence="1">
    <location>
        <begin position="1"/>
        <end position="23"/>
    </location>
</feature>
<reference evidence="2" key="1">
    <citation type="submission" date="2022-03" db="EMBL/GenBank/DDBJ databases">
        <authorList>
            <person name="Alioto T."/>
            <person name="Alioto T."/>
            <person name="Gomez Garrido J."/>
        </authorList>
    </citation>
    <scope>NUCLEOTIDE SEQUENCE</scope>
</reference>
<evidence type="ECO:0000313" key="2">
    <source>
        <dbReference type="EMBL" id="CAH2311920.1"/>
    </source>
</evidence>
<dbReference type="EMBL" id="OW240919">
    <property type="protein sequence ID" value="CAH2311920.1"/>
    <property type="molecule type" value="Genomic_DNA"/>
</dbReference>
<dbReference type="Proteomes" id="UP001295444">
    <property type="component" value="Chromosome 08"/>
</dbReference>